<feature type="transmembrane region" description="Helical" evidence="1">
    <location>
        <begin position="100"/>
        <end position="122"/>
    </location>
</feature>
<dbReference type="STRING" id="310782.SAMN05216499_103296"/>
<name>A0A1M6ZDG0_9ACTN</name>
<evidence type="ECO:0000313" key="2">
    <source>
        <dbReference type="EMBL" id="SHL28536.1"/>
    </source>
</evidence>
<proteinExistence type="predicted"/>
<protein>
    <submittedName>
        <fullName evidence="2">Uncharacterized protein</fullName>
    </submittedName>
</protein>
<dbReference type="Proteomes" id="UP000184111">
    <property type="component" value="Unassembled WGS sequence"/>
</dbReference>
<keyword evidence="1" id="KW-1133">Transmembrane helix</keyword>
<sequence>MTRTIPEADLAGPRRTGPRLTRLHLMSRQVPGALTVLACCAALLWIVLHTHWIRGDDHAADQQILLLIEDGAASVVAVAARNPFGESERTTGRLLPLLRLGAALLLSAAAVGALVLGAVAGRLPGGWFEMLRDVAGLAGAGLITAAAVGGALAWTGPLAYTVVAEFALMEDWQTPWMWPARPAHDLGAWLCAGLAFAAGTAVIAARGPRETGGDS</sequence>
<organism evidence="2 3">
    <name type="scientific">Actinacidiphila paucisporea</name>
    <dbReference type="NCBI Taxonomy" id="310782"/>
    <lineage>
        <taxon>Bacteria</taxon>
        <taxon>Bacillati</taxon>
        <taxon>Actinomycetota</taxon>
        <taxon>Actinomycetes</taxon>
        <taxon>Kitasatosporales</taxon>
        <taxon>Streptomycetaceae</taxon>
        <taxon>Actinacidiphila</taxon>
    </lineage>
</organism>
<keyword evidence="1" id="KW-0472">Membrane</keyword>
<keyword evidence="3" id="KW-1185">Reference proteome</keyword>
<accession>A0A1M6ZDG0</accession>
<keyword evidence="1" id="KW-0812">Transmembrane</keyword>
<dbReference type="AlphaFoldDB" id="A0A1M6ZDG0"/>
<evidence type="ECO:0000313" key="3">
    <source>
        <dbReference type="Proteomes" id="UP000184111"/>
    </source>
</evidence>
<gene>
    <name evidence="2" type="ORF">SAMN05216499_103296</name>
</gene>
<feature type="transmembrane region" description="Helical" evidence="1">
    <location>
        <begin position="134"/>
        <end position="154"/>
    </location>
</feature>
<feature type="transmembrane region" description="Helical" evidence="1">
    <location>
        <begin position="30"/>
        <end position="52"/>
    </location>
</feature>
<reference evidence="2 3" key="1">
    <citation type="submission" date="2016-11" db="EMBL/GenBank/DDBJ databases">
        <authorList>
            <person name="Jaros S."/>
            <person name="Januszkiewicz K."/>
            <person name="Wedrychowicz H."/>
        </authorList>
    </citation>
    <scope>NUCLEOTIDE SEQUENCE [LARGE SCALE GENOMIC DNA]</scope>
    <source>
        <strain evidence="2 3">CGMCC 4.2025</strain>
    </source>
</reference>
<feature type="transmembrane region" description="Helical" evidence="1">
    <location>
        <begin position="186"/>
        <end position="205"/>
    </location>
</feature>
<dbReference type="OrthoDB" id="4350800at2"/>
<dbReference type="EMBL" id="FRBI01000003">
    <property type="protein sequence ID" value="SHL28536.1"/>
    <property type="molecule type" value="Genomic_DNA"/>
</dbReference>
<dbReference type="RefSeq" id="WP_073495127.1">
    <property type="nucleotide sequence ID" value="NZ_FRBI01000003.1"/>
</dbReference>
<evidence type="ECO:0000256" key="1">
    <source>
        <dbReference type="SAM" id="Phobius"/>
    </source>
</evidence>